<accession>A0A4Y2EDB5</accession>
<dbReference type="AlphaFoldDB" id="A0A4Y2EDB5"/>
<protein>
    <submittedName>
        <fullName evidence="2">Uncharacterized protein</fullName>
    </submittedName>
</protein>
<proteinExistence type="predicted"/>
<feature type="transmembrane region" description="Helical" evidence="1">
    <location>
        <begin position="35"/>
        <end position="53"/>
    </location>
</feature>
<evidence type="ECO:0000256" key="1">
    <source>
        <dbReference type="SAM" id="Phobius"/>
    </source>
</evidence>
<keyword evidence="1" id="KW-1133">Transmembrane helix</keyword>
<comment type="caution">
    <text evidence="2">The sequence shown here is derived from an EMBL/GenBank/DDBJ whole genome shotgun (WGS) entry which is preliminary data.</text>
</comment>
<reference evidence="2 3" key="1">
    <citation type="journal article" date="2019" name="Sci. Rep.">
        <title>Orb-weaving spider Araneus ventricosus genome elucidates the spidroin gene catalogue.</title>
        <authorList>
            <person name="Kono N."/>
            <person name="Nakamura H."/>
            <person name="Ohtoshi R."/>
            <person name="Moran D.A.P."/>
            <person name="Shinohara A."/>
            <person name="Yoshida Y."/>
            <person name="Fujiwara M."/>
            <person name="Mori M."/>
            <person name="Tomita M."/>
            <person name="Arakawa K."/>
        </authorList>
    </citation>
    <scope>NUCLEOTIDE SEQUENCE [LARGE SCALE GENOMIC DNA]</scope>
</reference>
<evidence type="ECO:0000313" key="2">
    <source>
        <dbReference type="EMBL" id="GBM26911.1"/>
    </source>
</evidence>
<name>A0A4Y2EDB5_ARAVE</name>
<dbReference type="EMBL" id="BGPR01000572">
    <property type="protein sequence ID" value="GBM26911.1"/>
    <property type="molecule type" value="Genomic_DNA"/>
</dbReference>
<keyword evidence="1" id="KW-0472">Membrane</keyword>
<organism evidence="2 3">
    <name type="scientific">Araneus ventricosus</name>
    <name type="common">Orbweaver spider</name>
    <name type="synonym">Epeira ventricosa</name>
    <dbReference type="NCBI Taxonomy" id="182803"/>
    <lineage>
        <taxon>Eukaryota</taxon>
        <taxon>Metazoa</taxon>
        <taxon>Ecdysozoa</taxon>
        <taxon>Arthropoda</taxon>
        <taxon>Chelicerata</taxon>
        <taxon>Arachnida</taxon>
        <taxon>Araneae</taxon>
        <taxon>Araneomorphae</taxon>
        <taxon>Entelegynae</taxon>
        <taxon>Araneoidea</taxon>
        <taxon>Araneidae</taxon>
        <taxon>Araneus</taxon>
    </lineage>
</organism>
<gene>
    <name evidence="2" type="ORF">AVEN_264759_1</name>
</gene>
<sequence length="189" mass="21660">MTCKKAEEDAEFSILKSSLALFPTHKFVVVIGEDIGIFVILIGICTFDNVYFLKPRKGKIVQKIFSPHTALEKTIADNILFIDSMSARVTTWLRFLQPKQLPTTFPKSFPSDPTLAGNKKRPEDWDWERTNNEHQPAKTLKPLAPDSILGKISYKCKKGSTRRWSCRKARLFFSVLYLQCSDNCNNRKT</sequence>
<keyword evidence="3" id="KW-1185">Reference proteome</keyword>
<dbReference type="Proteomes" id="UP000499080">
    <property type="component" value="Unassembled WGS sequence"/>
</dbReference>
<evidence type="ECO:0000313" key="3">
    <source>
        <dbReference type="Proteomes" id="UP000499080"/>
    </source>
</evidence>
<keyword evidence="1" id="KW-0812">Transmembrane</keyword>